<dbReference type="EMBL" id="FUYV01000003">
    <property type="protein sequence ID" value="SKB58014.1"/>
    <property type="molecule type" value="Genomic_DNA"/>
</dbReference>
<keyword evidence="3" id="KW-1185">Reference proteome</keyword>
<dbReference type="RefSeq" id="WP_079556591.1">
    <property type="nucleotide sequence ID" value="NZ_CP021904.1"/>
</dbReference>
<dbReference type="Gene3D" id="2.60.40.3140">
    <property type="match status" value="1"/>
</dbReference>
<sequence length="640" mass="74022">MLSLFRISLISVFWIISSHLFAQELAVTHIPEELKKDANSVIRYFNHSVEITPRYQMNETIEWAVTIFNASGNYHMMPGGFYNNNSRIRKMQATVYDANGRQITRLRKRDIHDASVVTSSNSFTDHRIKYFDYSPGRYPYTIVFRMEYSGGNTAFIPIWRPIQSSNQSVEKSSFQLNYPSEWKLTKSERLFEEYQIEREHLSGIYKASAKSIPVINEESNAPAYGLMLPSGRLSLNHFQLEGYKGKAETWQEFGKWYYNNMLKGRDNVPTSTIREIELIKSQVGNDTIEMARRIFEMVQSKTRYIDVAIGIGGWKPLTVETVDQMGYGDCKALSFYTMALFRQAGIPAYYSIVHAGNRPVDIDTSQVAIQGNHIIVCVPLADTTLWVETTDQSIPFGFIGTHSDNRKTLVIKDDGAIVKRTTIYPDTLNLRKSQANIILLEDGTIEASVKIRSYGIRYDRKYLLLNTRQSDLEEMYKKRWSYFQGMTVKNIELNNDKISLSFEEAMDIEARSYGSRSGDRILIPSGFFSRNQYIPPRYPERINPLVIDRGYIDQDQFKFIIPEGYEIEAIPNIDKIETKFGVYHLTIEKEDDRTIIINRYLWVKSGTFKPELYSDYQQFRRSVASLDQSNIVLIKTNQQP</sequence>
<accession>A0A1T5CEZ4</accession>
<dbReference type="KEGG" id="asx:CDL62_12240"/>
<dbReference type="Proteomes" id="UP000191055">
    <property type="component" value="Unassembled WGS sequence"/>
</dbReference>
<dbReference type="InterPro" id="IPR038765">
    <property type="entry name" value="Papain-like_cys_pep_sf"/>
</dbReference>
<feature type="domain" description="DUF3857" evidence="1">
    <location>
        <begin position="56"/>
        <end position="213"/>
    </location>
</feature>
<name>A0A1T5CEZ4_9BACT</name>
<proteinExistence type="predicted"/>
<dbReference type="Gene3D" id="3.10.620.30">
    <property type="match status" value="1"/>
</dbReference>
<reference evidence="2 3" key="1">
    <citation type="submission" date="2017-02" db="EMBL/GenBank/DDBJ databases">
        <authorList>
            <person name="Peterson S.W."/>
        </authorList>
    </citation>
    <scope>NUCLEOTIDE SEQUENCE [LARGE SCALE GENOMIC DNA]</scope>
    <source>
        <strain evidence="2 3">DSM 24412</strain>
    </source>
</reference>
<dbReference type="Pfam" id="PF12969">
    <property type="entry name" value="DUF3857"/>
    <property type="match status" value="1"/>
</dbReference>
<gene>
    <name evidence="2" type="ORF">SAMN03080601_00801</name>
</gene>
<evidence type="ECO:0000259" key="1">
    <source>
        <dbReference type="Pfam" id="PF12969"/>
    </source>
</evidence>
<dbReference type="InterPro" id="IPR024618">
    <property type="entry name" value="DUF3857"/>
</dbReference>
<dbReference type="Gene3D" id="2.60.120.1130">
    <property type="match status" value="1"/>
</dbReference>
<evidence type="ECO:0000313" key="2">
    <source>
        <dbReference type="EMBL" id="SKB58014.1"/>
    </source>
</evidence>
<organism evidence="2 3">
    <name type="scientific">Alkalitalea saponilacus</name>
    <dbReference type="NCBI Taxonomy" id="889453"/>
    <lineage>
        <taxon>Bacteria</taxon>
        <taxon>Pseudomonadati</taxon>
        <taxon>Bacteroidota</taxon>
        <taxon>Bacteroidia</taxon>
        <taxon>Marinilabiliales</taxon>
        <taxon>Marinilabiliaceae</taxon>
        <taxon>Alkalitalea</taxon>
    </lineage>
</organism>
<evidence type="ECO:0000313" key="3">
    <source>
        <dbReference type="Proteomes" id="UP000191055"/>
    </source>
</evidence>
<dbReference type="SUPFAM" id="SSF54001">
    <property type="entry name" value="Cysteine proteinases"/>
    <property type="match status" value="1"/>
</dbReference>
<protein>
    <recommendedName>
        <fullName evidence="1">DUF3857 domain-containing protein</fullName>
    </recommendedName>
</protein>
<dbReference type="AlphaFoldDB" id="A0A1T5CEZ4"/>
<dbReference type="OrthoDB" id="8595007at2"/>
<dbReference type="STRING" id="889453.SAMN03080601_00801"/>